<dbReference type="AlphaFoldDB" id="A0A087CXG4"/>
<organism evidence="1 2">
    <name type="scientific">Bifidobacterium reuteri DSM 23975</name>
    <dbReference type="NCBI Taxonomy" id="1437610"/>
    <lineage>
        <taxon>Bacteria</taxon>
        <taxon>Bacillati</taxon>
        <taxon>Actinomycetota</taxon>
        <taxon>Actinomycetes</taxon>
        <taxon>Bifidobacteriales</taxon>
        <taxon>Bifidobacteriaceae</taxon>
        <taxon>Bifidobacterium</taxon>
    </lineage>
</organism>
<dbReference type="RefSeq" id="WP_052381984.1">
    <property type="nucleotide sequence ID" value="NZ_JDUW01000019.1"/>
</dbReference>
<dbReference type="eggNOG" id="COG5340">
    <property type="taxonomic scope" value="Bacteria"/>
</dbReference>
<name>A0A087CXG4_9BIFI</name>
<dbReference type="EMBL" id="JGZK01000002">
    <property type="protein sequence ID" value="KFI87964.1"/>
    <property type="molecule type" value="Genomic_DNA"/>
</dbReference>
<reference evidence="1 2" key="1">
    <citation type="submission" date="2014-03" db="EMBL/GenBank/DDBJ databases">
        <title>Genomics of Bifidobacteria.</title>
        <authorList>
            <person name="Ventura M."/>
            <person name="Milani C."/>
            <person name="Lugli G.A."/>
        </authorList>
    </citation>
    <scope>NUCLEOTIDE SEQUENCE [LARGE SCALE GENOMIC DNA]</scope>
    <source>
        <strain evidence="1 2">DSM 23975</strain>
    </source>
</reference>
<gene>
    <name evidence="1" type="ORF">BREU_0743</name>
</gene>
<sequence length="333" mass="37599">MNKSSSDSVADQSEIQLCIAGVNAATRKRMVRRMHKGEVVSPYRGIYAESSYWSGLNPKQRILHVLEALSRCHPSWVYAGLSAAAAMDLDYPWSLLTDESIYVAYNSSRQGHMRSQTKPIFVSSDAALTTRFALGNRTVSVLTTTVGRALVDCALRYPFRVVLGMFDSAFRRKLVDAESVIEECDHLHSDCGPVFRLLHYTDARSENGGESLCRATMIERGFAVPQLQHEFIDPENAWHSRRVDFVWHTPDGRIIVLEYDGARKYVDPAMTKRRDIHQVVAAEKSRDDMLLRAGVTTVVHATYDDVVDSNAIWVKLMRAQVPLTGANWLYERE</sequence>
<comment type="caution">
    <text evidence="1">The sequence shown here is derived from an EMBL/GenBank/DDBJ whole genome shotgun (WGS) entry which is preliminary data.</text>
</comment>
<evidence type="ECO:0000313" key="1">
    <source>
        <dbReference type="EMBL" id="KFI87964.1"/>
    </source>
</evidence>
<dbReference type="Proteomes" id="UP000028984">
    <property type="component" value="Unassembled WGS sequence"/>
</dbReference>
<protein>
    <submittedName>
        <fullName evidence="1">CTP synthase</fullName>
    </submittedName>
</protein>
<evidence type="ECO:0000313" key="2">
    <source>
        <dbReference type="Proteomes" id="UP000028984"/>
    </source>
</evidence>
<proteinExistence type="predicted"/>
<dbReference type="STRING" id="1437610.BREU_0743"/>
<dbReference type="OrthoDB" id="3172126at2"/>
<keyword evidence="2" id="KW-1185">Reference proteome</keyword>
<accession>A0A087CXG4</accession>